<dbReference type="Gene3D" id="3.20.20.80">
    <property type="entry name" value="Glycosidases"/>
    <property type="match status" value="1"/>
</dbReference>
<sequence length="956" mass="107624">MNKNLQLILTFIIVAGLQSLSAQTFTWNPQFFNEDENVTLTVSNFDPNASWGVSDIYLWAWHFETNGNQINNPTATGNDFGNSPETAKFTNNGDGTYTYDFGLPTDFFNNTGIGRIGYLIKSQDGSNQSGDNFKDVGRVVVEIIDPTSDLVFVNSGDNLTITSRIKFQGTTTVQGSFEIYYNDVLVDTGNCSFPNCVGQINNITEYGVVRVVGTPPSPNNSESGEAIFEVVVIPTVIEEDIPPNLVDGINYGADNTSATLVLTAPDKEFIYVAASWNNFVPDNDDLMKRDPNSGKYWLEITELSSGIDHIYQYWVFDTDAPSGTNQAVVVADPFSTLVLDPFNDQFIPSSTFPNLPEYPDGQVGFMTVLKTGQPAYNWTVTNFEKPKKEDLIIYEVFLRDFDENRNFQDLIDRINYFKDLNINAIQLMPVMEFNGNFSWGYNTSFHMALDKFYGTPEKFKELVDVFHQNGIAVILDIALNHADFPNSQVAMWFNENNGKPALNSPYFNEDAQHAYSVFYDYNHQLPLTQEYSKRVIKQWIEEFKIDGLRWDLTKGFTQECTASDESCTNGYRQDRIDVLKDYADYSWELDDTHYVIFEHLGGDNEEKEWANYRLDEGKGIMLWGKMTEPYNELTMGQTGNRNIDRMGHKAHTGFNGPRVVGYPESHDEERLMYKNIAFGNDSNPAHDVTDLNTALTRMSALGAISVMIPGPKMLWHFGDLGMDNSIWTCDDGVTVNVGNDGCKLATKPQPQWVENWLGDALRRQIYDDWSRLHALKINEPVFEGDYTITSGNFTPRIDIFDTSIPTSELRNVIILANFDVTAQNVSTSFPGGVTSTWYDLMDDTGSTTVDNSTTSITIPPGQFRILGNQPVASLSIDDESFTKFNIYPNPTNSAFSINMNVSSVEVYDLTGKMVEQFKGSFTRTDVFDISSLNTGMYIVKVENDNNQSMTTKLVKL</sequence>
<keyword evidence="5" id="KW-1185">Reference proteome</keyword>
<dbReference type="RefSeq" id="WP_224528209.1">
    <property type="nucleotide sequence ID" value="NZ_JAIUJR010000004.1"/>
</dbReference>
<accession>A0ABS7XT71</accession>
<dbReference type="SMART" id="SM00642">
    <property type="entry name" value="Aamy"/>
    <property type="match status" value="1"/>
</dbReference>
<name>A0ABS7XT71_9FLAO</name>
<dbReference type="NCBIfam" id="TIGR04183">
    <property type="entry name" value="Por_Secre_tail"/>
    <property type="match status" value="1"/>
</dbReference>
<dbReference type="Pfam" id="PF18962">
    <property type="entry name" value="Por_Secre_tail"/>
    <property type="match status" value="1"/>
</dbReference>
<organism evidence="4 5">
    <name type="scientific">Winogradskyella alexanderae</name>
    <dbReference type="NCBI Taxonomy" id="2877123"/>
    <lineage>
        <taxon>Bacteria</taxon>
        <taxon>Pseudomonadati</taxon>
        <taxon>Bacteroidota</taxon>
        <taxon>Flavobacteriia</taxon>
        <taxon>Flavobacteriales</taxon>
        <taxon>Flavobacteriaceae</taxon>
        <taxon>Winogradskyella</taxon>
    </lineage>
</organism>
<proteinExistence type="predicted"/>
<dbReference type="Proteomes" id="UP001198901">
    <property type="component" value="Unassembled WGS sequence"/>
</dbReference>
<gene>
    <name evidence="4" type="ORF">LBU54_08275</name>
</gene>
<protein>
    <submittedName>
        <fullName evidence="4">T9SS type A sorting domain-containing protein</fullName>
    </submittedName>
</protein>
<dbReference type="CDD" id="cd11350">
    <property type="entry name" value="AmyAc_4"/>
    <property type="match status" value="1"/>
</dbReference>
<evidence type="ECO:0000256" key="1">
    <source>
        <dbReference type="ARBA" id="ARBA00022729"/>
    </source>
</evidence>
<comment type="caution">
    <text evidence="4">The sequence shown here is derived from an EMBL/GenBank/DDBJ whole genome shotgun (WGS) entry which is preliminary data.</text>
</comment>
<dbReference type="Pfam" id="PF00128">
    <property type="entry name" value="Alpha-amylase"/>
    <property type="match status" value="1"/>
</dbReference>
<keyword evidence="1 2" id="KW-0732">Signal</keyword>
<evidence type="ECO:0000256" key="2">
    <source>
        <dbReference type="SAM" id="SignalP"/>
    </source>
</evidence>
<evidence type="ECO:0000313" key="5">
    <source>
        <dbReference type="Proteomes" id="UP001198901"/>
    </source>
</evidence>
<reference evidence="5" key="1">
    <citation type="submission" date="2023-07" db="EMBL/GenBank/DDBJ databases">
        <authorList>
            <person name="Yue Y."/>
        </authorList>
    </citation>
    <scope>NUCLEOTIDE SEQUENCE [LARGE SCALE GENOMIC DNA]</scope>
    <source>
        <strain evidence="5">D23</strain>
    </source>
</reference>
<dbReference type="EMBL" id="JAIUJR010000004">
    <property type="protein sequence ID" value="MCA0132579.1"/>
    <property type="molecule type" value="Genomic_DNA"/>
</dbReference>
<feature type="domain" description="Glycosyl hydrolase family 13 catalytic" evidence="3">
    <location>
        <begin position="395"/>
        <end position="726"/>
    </location>
</feature>
<dbReference type="InterPro" id="IPR026444">
    <property type="entry name" value="Secre_tail"/>
</dbReference>
<evidence type="ECO:0000259" key="3">
    <source>
        <dbReference type="SMART" id="SM00642"/>
    </source>
</evidence>
<evidence type="ECO:0000313" key="4">
    <source>
        <dbReference type="EMBL" id="MCA0132579.1"/>
    </source>
</evidence>
<dbReference type="SUPFAM" id="SSF51445">
    <property type="entry name" value="(Trans)glycosidases"/>
    <property type="match status" value="1"/>
</dbReference>
<dbReference type="InterPro" id="IPR017853">
    <property type="entry name" value="GH"/>
</dbReference>
<dbReference type="InterPro" id="IPR006047">
    <property type="entry name" value="GH13_cat_dom"/>
</dbReference>
<feature type="signal peptide" evidence="2">
    <location>
        <begin position="1"/>
        <end position="22"/>
    </location>
</feature>
<dbReference type="PANTHER" id="PTHR43002">
    <property type="entry name" value="GLYCOGEN DEBRANCHING ENZYME"/>
    <property type="match status" value="1"/>
</dbReference>
<feature type="chain" id="PRO_5045050554" evidence="2">
    <location>
        <begin position="23"/>
        <end position="956"/>
    </location>
</feature>